<sequence length="86" mass="9364">MLFVYNSFLSYSVLSLSPLTHSKYCGISVGFGREMGNDEPARDASFPELEASLYSALVFQGIVMSWGSEKGGLYSEMGVTSFETQG</sequence>
<evidence type="ECO:0000313" key="1">
    <source>
        <dbReference type="EMBL" id="QSS56017.1"/>
    </source>
</evidence>
<protein>
    <submittedName>
        <fullName evidence="1">Uncharacterized protein</fullName>
    </submittedName>
</protein>
<dbReference type="Proteomes" id="UP000663419">
    <property type="component" value="Chromosome 5"/>
</dbReference>
<dbReference type="AlphaFoldDB" id="A0A8A1LVP9"/>
<reference evidence="1" key="1">
    <citation type="submission" date="2021-01" db="EMBL/GenBank/DDBJ databases">
        <title>Chromosome-level genome assembly of a human fungal pathogen reveals clustering of transcriptionally co-regulated genes.</title>
        <authorList>
            <person name="Voorhies M."/>
            <person name="Cohen S."/>
            <person name="Shea T.P."/>
            <person name="Petrus S."/>
            <person name="Munoz J.F."/>
            <person name="Poplawski S."/>
            <person name="Goldman W.E."/>
            <person name="Michael T."/>
            <person name="Cuomo C.A."/>
            <person name="Sil A."/>
            <person name="Beyhan S."/>
        </authorList>
    </citation>
    <scope>NUCLEOTIDE SEQUENCE</scope>
    <source>
        <strain evidence="1">H88</strain>
    </source>
</reference>
<dbReference type="EMBL" id="CP069106">
    <property type="protein sequence ID" value="QSS56017.1"/>
    <property type="molecule type" value="Genomic_DNA"/>
</dbReference>
<gene>
    <name evidence="1" type="ORF">I7I53_04106</name>
</gene>
<accession>A0A8A1LVP9</accession>
<dbReference type="VEuPathDB" id="FungiDB:I7I53_04106"/>
<organism evidence="1 2">
    <name type="scientific">Ajellomyces capsulatus (strain H88)</name>
    <name type="common">Darling's disease fungus</name>
    <name type="synonym">Histoplasma capsulatum</name>
    <dbReference type="NCBI Taxonomy" id="544711"/>
    <lineage>
        <taxon>Eukaryota</taxon>
        <taxon>Fungi</taxon>
        <taxon>Dikarya</taxon>
        <taxon>Ascomycota</taxon>
        <taxon>Pezizomycotina</taxon>
        <taxon>Eurotiomycetes</taxon>
        <taxon>Eurotiomycetidae</taxon>
        <taxon>Onygenales</taxon>
        <taxon>Ajellomycetaceae</taxon>
        <taxon>Histoplasma</taxon>
    </lineage>
</organism>
<evidence type="ECO:0000313" key="2">
    <source>
        <dbReference type="Proteomes" id="UP000663419"/>
    </source>
</evidence>
<name>A0A8A1LVP9_AJEC8</name>
<proteinExistence type="predicted"/>